<dbReference type="InterPro" id="IPR043129">
    <property type="entry name" value="ATPase_NBD"/>
</dbReference>
<keyword evidence="6" id="KW-0479">Metal-binding</keyword>
<comment type="similarity">
    <text evidence="1 6 7">Belongs to the acetokinase family.</text>
</comment>
<feature type="binding site" evidence="6">
    <location>
        <begin position="327"/>
        <end position="331"/>
    </location>
    <ligand>
        <name>ATP</name>
        <dbReference type="ChEBI" id="CHEBI:30616"/>
    </ligand>
</feature>
<dbReference type="GO" id="GO:0005737">
    <property type="term" value="C:cytoplasm"/>
    <property type="evidence" value="ECO:0007669"/>
    <property type="project" value="UniProtKB-SubCell"/>
</dbReference>
<organism evidence="8 9">
    <name type="scientific">Aerophobetes bacterium</name>
    <dbReference type="NCBI Taxonomy" id="2030807"/>
    <lineage>
        <taxon>Bacteria</taxon>
        <taxon>Candidatus Aerophobota</taxon>
    </lineage>
</organism>
<evidence type="ECO:0000256" key="4">
    <source>
        <dbReference type="ARBA" id="ARBA00022777"/>
    </source>
</evidence>
<feature type="site" description="Transition state stabilizer" evidence="6">
    <location>
        <position position="176"/>
    </location>
</feature>
<reference evidence="9" key="1">
    <citation type="submission" date="2017-08" db="EMBL/GenBank/DDBJ databases">
        <title>A dynamic microbial community with high functional redundancy inhabits the cold, oxic subseafloor aquifer.</title>
        <authorList>
            <person name="Tully B.J."/>
            <person name="Wheat C.G."/>
            <person name="Glazer B.T."/>
            <person name="Huber J.A."/>
        </authorList>
    </citation>
    <scope>NUCLEOTIDE SEQUENCE [LARGE SCALE GENOMIC DNA]</scope>
</reference>
<dbReference type="GO" id="GO:0006083">
    <property type="term" value="P:acetate metabolic process"/>
    <property type="evidence" value="ECO:0007669"/>
    <property type="project" value="TreeGrafter"/>
</dbReference>
<comment type="catalytic activity">
    <reaction evidence="6">
        <text>acetate + ATP = acetyl phosphate + ADP</text>
        <dbReference type="Rhea" id="RHEA:11352"/>
        <dbReference type="ChEBI" id="CHEBI:22191"/>
        <dbReference type="ChEBI" id="CHEBI:30089"/>
        <dbReference type="ChEBI" id="CHEBI:30616"/>
        <dbReference type="ChEBI" id="CHEBI:456216"/>
        <dbReference type="EC" id="2.7.2.1"/>
    </reaction>
</comment>
<dbReference type="InterPro" id="IPR023865">
    <property type="entry name" value="Aliphatic_acid_kinase_CS"/>
</dbReference>
<dbReference type="HAMAP" id="MF_00020">
    <property type="entry name" value="Acetate_kinase"/>
    <property type="match status" value="1"/>
</dbReference>
<dbReference type="AlphaFoldDB" id="A0A2A4X0Y9"/>
<evidence type="ECO:0000313" key="8">
    <source>
        <dbReference type="EMBL" id="PCI75991.1"/>
    </source>
</evidence>
<dbReference type="UniPathway" id="UPA00340">
    <property type="reaction ID" value="UER00458"/>
</dbReference>
<keyword evidence="4 6" id="KW-0418">Kinase</keyword>
<keyword evidence="5 6" id="KW-0067">ATP-binding</keyword>
<feature type="binding site" evidence="6">
    <location>
        <position position="17"/>
    </location>
    <ligand>
        <name>ATP</name>
        <dbReference type="ChEBI" id="CHEBI:30616"/>
    </ligand>
</feature>
<dbReference type="PROSITE" id="PS01076">
    <property type="entry name" value="ACETATE_KINASE_2"/>
    <property type="match status" value="1"/>
</dbReference>
<dbReference type="InterPro" id="IPR004372">
    <property type="entry name" value="Ac/propionate_kinase"/>
</dbReference>
<comment type="function">
    <text evidence="6">Catalyzes the formation of acetyl phosphate from acetate and ATP. Can also catalyze the reverse reaction.</text>
</comment>
<dbReference type="InterPro" id="IPR000890">
    <property type="entry name" value="Aliphatic_acid_kin_short-chain"/>
</dbReference>
<feature type="binding site" evidence="6">
    <location>
        <begin position="279"/>
        <end position="281"/>
    </location>
    <ligand>
        <name>ATP</name>
        <dbReference type="ChEBI" id="CHEBI:30616"/>
    </ligand>
</feature>
<dbReference type="EC" id="2.7.2.1" evidence="6"/>
<dbReference type="GO" id="GO:0008776">
    <property type="term" value="F:acetate kinase activity"/>
    <property type="evidence" value="ECO:0007669"/>
    <property type="project" value="UniProtKB-UniRule"/>
</dbReference>
<dbReference type="PANTHER" id="PTHR21060">
    <property type="entry name" value="ACETATE KINASE"/>
    <property type="match status" value="1"/>
</dbReference>
<comment type="pathway">
    <text evidence="6">Metabolic intermediate biosynthesis; acetyl-CoA biosynthesis; acetyl-CoA from acetate: step 1/2.</text>
</comment>
<keyword evidence="6" id="KW-0963">Cytoplasm</keyword>
<feature type="active site" description="Proton donor/acceptor" evidence="6">
    <location>
        <position position="144"/>
    </location>
</feature>
<dbReference type="GO" id="GO:0005524">
    <property type="term" value="F:ATP binding"/>
    <property type="evidence" value="ECO:0007669"/>
    <property type="project" value="UniProtKB-KW"/>
</dbReference>
<evidence type="ECO:0000256" key="3">
    <source>
        <dbReference type="ARBA" id="ARBA00022741"/>
    </source>
</evidence>
<evidence type="ECO:0000256" key="1">
    <source>
        <dbReference type="ARBA" id="ARBA00008748"/>
    </source>
</evidence>
<dbReference type="PRINTS" id="PR00471">
    <property type="entry name" value="ACETATEKNASE"/>
</dbReference>
<evidence type="ECO:0000313" key="9">
    <source>
        <dbReference type="Proteomes" id="UP000218775"/>
    </source>
</evidence>
<dbReference type="Gene3D" id="3.30.420.40">
    <property type="match status" value="2"/>
</dbReference>
<comment type="subunit">
    <text evidence="6">Homodimer.</text>
</comment>
<comment type="subcellular location">
    <subcellularLocation>
        <location evidence="6">Cytoplasm</location>
    </subcellularLocation>
</comment>
<feature type="binding site" evidence="6">
    <location>
        <position position="382"/>
    </location>
    <ligand>
        <name>Mg(2+)</name>
        <dbReference type="ChEBI" id="CHEBI:18420"/>
    </ligand>
</feature>
<evidence type="ECO:0000256" key="2">
    <source>
        <dbReference type="ARBA" id="ARBA00022679"/>
    </source>
</evidence>
<dbReference type="GO" id="GO:0000287">
    <property type="term" value="F:magnesium ion binding"/>
    <property type="evidence" value="ECO:0007669"/>
    <property type="project" value="UniProtKB-UniRule"/>
</dbReference>
<evidence type="ECO:0000256" key="5">
    <source>
        <dbReference type="ARBA" id="ARBA00022840"/>
    </source>
</evidence>
<comment type="cofactor">
    <cofactor evidence="6">
        <name>Mg(2+)</name>
        <dbReference type="ChEBI" id="CHEBI:18420"/>
    </cofactor>
    <cofactor evidence="6">
        <name>Mn(2+)</name>
        <dbReference type="ChEBI" id="CHEBI:29035"/>
    </cofactor>
    <text evidence="6">Mg(2+). Can also accept Mn(2+).</text>
</comment>
<keyword evidence="3 6" id="KW-0547">Nucleotide-binding</keyword>
<feature type="binding site" evidence="6">
    <location>
        <position position="10"/>
    </location>
    <ligand>
        <name>Mg(2+)</name>
        <dbReference type="ChEBI" id="CHEBI:18420"/>
    </ligand>
</feature>
<dbReference type="NCBIfam" id="TIGR00016">
    <property type="entry name" value="ackA"/>
    <property type="match status" value="1"/>
</dbReference>
<protein>
    <recommendedName>
        <fullName evidence="6">Acetate kinase</fullName>
        <ecNumber evidence="6">2.7.2.1</ecNumber>
    </recommendedName>
    <alternativeName>
        <fullName evidence="6">Acetokinase</fullName>
    </alternativeName>
</protein>
<dbReference type="GO" id="GO:0006085">
    <property type="term" value="P:acetyl-CoA biosynthetic process"/>
    <property type="evidence" value="ECO:0007669"/>
    <property type="project" value="UniProtKB-UniRule"/>
</dbReference>
<dbReference type="SUPFAM" id="SSF53067">
    <property type="entry name" value="Actin-like ATPase domain"/>
    <property type="match status" value="2"/>
</dbReference>
<feature type="site" description="Transition state stabilizer" evidence="6">
    <location>
        <position position="237"/>
    </location>
</feature>
<dbReference type="Proteomes" id="UP000218775">
    <property type="component" value="Unassembled WGS sequence"/>
</dbReference>
<dbReference type="CDD" id="cd24010">
    <property type="entry name" value="ASKHA_NBD_AcK_PK"/>
    <property type="match status" value="1"/>
</dbReference>
<dbReference type="PIRSF" id="PIRSF000722">
    <property type="entry name" value="Acetate_prop_kin"/>
    <property type="match status" value="1"/>
</dbReference>
<comment type="caution">
    <text evidence="8">The sequence shown here is derived from an EMBL/GenBank/DDBJ whole genome shotgun (WGS) entry which is preliminary data.</text>
</comment>
<accession>A0A2A4X0Y9</accession>
<evidence type="ECO:0000256" key="6">
    <source>
        <dbReference type="HAMAP-Rule" id="MF_00020"/>
    </source>
</evidence>
<gene>
    <name evidence="6" type="primary">ackA</name>
    <name evidence="8" type="ORF">COB21_05000</name>
</gene>
<dbReference type="Pfam" id="PF00871">
    <property type="entry name" value="Acetate_kinase"/>
    <property type="match status" value="1"/>
</dbReference>
<name>A0A2A4X0Y9_UNCAE</name>
<feature type="binding site" evidence="6">
    <location>
        <position position="87"/>
    </location>
    <ligand>
        <name>substrate</name>
    </ligand>
</feature>
<feature type="binding site" evidence="6">
    <location>
        <begin position="204"/>
        <end position="208"/>
    </location>
    <ligand>
        <name>ATP</name>
        <dbReference type="ChEBI" id="CHEBI:30616"/>
    </ligand>
</feature>
<dbReference type="PANTHER" id="PTHR21060:SF15">
    <property type="entry name" value="ACETATE KINASE-RELATED"/>
    <property type="match status" value="1"/>
</dbReference>
<evidence type="ECO:0000256" key="7">
    <source>
        <dbReference type="RuleBase" id="RU003835"/>
    </source>
</evidence>
<keyword evidence="6" id="KW-0460">Magnesium</keyword>
<keyword evidence="2 6" id="KW-0808">Transferase</keyword>
<proteinExistence type="inferred from homology"/>
<dbReference type="EMBL" id="NVUK01000036">
    <property type="protein sequence ID" value="PCI75991.1"/>
    <property type="molecule type" value="Genomic_DNA"/>
</dbReference>
<sequence>MSKKAILVFNCGSSSIKAQVVDPVSGVIYFKVLCEEVGSKGCFLTLEEEGEKVRLECPMMDYGQAIDKIVSQMSASLKSMLVGVGHRVVHGGSFFTLSTRIDANVASKIKECIPLAPLHNSYNLLGIEKLQKAFSHLPHVAVFDTAFHATLPKYAHIYPLDFLLYEKHQIKKYGFHGTSHRYVTQMIAEKMGKSVENTRFISAHLGGGCSLCAISGGKSIETSMGFSPAEGLMMATRSGDIDPTLFSFLHQTLGMSMEEVVAVINKKSGLLGVSGISGDLRDIEKGVDEGNERAILAFEMFCYRLSKMIASYFIIVPGMDALIFTGGIGENSDRVRQRVCSWLKPLGVSMDMAKNRVHGKGYDGEISDEKSSFTVCVQPTNEELLIAQDTFDLSRD</sequence>